<dbReference type="InterPro" id="IPR042185">
    <property type="entry name" value="Serpin_sf_2"/>
</dbReference>
<dbReference type="FunFam" id="2.10.310.10:FF:000001">
    <property type="entry name" value="Serpin family A member 1"/>
    <property type="match status" value="1"/>
</dbReference>
<dbReference type="PANTHER" id="PTHR11461:SF363">
    <property type="entry name" value="SERINE (OR CYSTEINE) PROTEINASE INHIBITOR, CLADE A (ALPHA-1 ANTIPROTEINASE, ANTITRYPSIN), MEMBER 1, LIKE PRECURSOR-RELATED"/>
    <property type="match status" value="1"/>
</dbReference>
<feature type="compositionally biased region" description="Basic and acidic residues" evidence="5">
    <location>
        <begin position="65"/>
        <end position="80"/>
    </location>
</feature>
<keyword evidence="9" id="KW-1185">Reference proteome</keyword>
<feature type="region of interest" description="Disordered" evidence="5">
    <location>
        <begin position="48"/>
        <end position="80"/>
    </location>
</feature>
<evidence type="ECO:0000313" key="9">
    <source>
        <dbReference type="Proteomes" id="UP000824219"/>
    </source>
</evidence>
<evidence type="ECO:0000259" key="7">
    <source>
        <dbReference type="SMART" id="SM00093"/>
    </source>
</evidence>
<proteinExistence type="inferred from homology"/>
<dbReference type="OrthoDB" id="671595at2759"/>
<evidence type="ECO:0000256" key="3">
    <source>
        <dbReference type="ARBA" id="ARBA00023180"/>
    </source>
</evidence>
<accession>A0A9D3N5C5</accession>
<sequence>MRIKAGVNPCCTSPLGHDTGGDKMWGKIQYCLTFSLLLMVALADHHEGHDHGEHSADHHHHLHHGKDEPHPSHSGKDELCHTLSPHNADFAFSLYNKLSNNADAKGKNIFFSPLSISMALSMLALGAKGETHSQIFSTLGYSSLTEDQVNEAYEHLLHMLDHSQEAMLLETGGGLAVREGFKPVDKFLKDLQHFYHAEAFTVDFSKSDVAVQEINKFIAKKTKDTITDMVKSLDPDTIMVLINYIYFRGKWEKPFEVEHTHKADFHVDENTKVTVDMMKRTGRYDMYHDVSNFTSVIMVPYKGNTSMMIILPDEGKMEEVEKHLSKEALSYWHDKLFRSSVDLYLPKFSISASFSLGDTLKELGIVDAFSDNADFSGMSEETKLKASKVLHQAVLKVDEKGTEAAAATTIEIMPMSLPDTMILNRPFLVFIVEDSTKSILFMGKISNPTEQ</sequence>
<dbReference type="FunFam" id="3.30.497.10:FF:000001">
    <property type="entry name" value="Serine protease inhibitor"/>
    <property type="match status" value="1"/>
</dbReference>
<reference evidence="8 9" key="1">
    <citation type="submission" date="2021-06" db="EMBL/GenBank/DDBJ databases">
        <title>Chromosome-level genome assembly of the red-tail catfish (Hemibagrus wyckioides).</title>
        <authorList>
            <person name="Shao F."/>
        </authorList>
    </citation>
    <scope>NUCLEOTIDE SEQUENCE [LARGE SCALE GENOMIC DNA]</scope>
    <source>
        <strain evidence="8">EC202008001</strain>
        <tissue evidence="8">Blood</tissue>
    </source>
</reference>
<dbReference type="SUPFAM" id="SSF56574">
    <property type="entry name" value="Serpins"/>
    <property type="match status" value="1"/>
</dbReference>
<protein>
    <recommendedName>
        <fullName evidence="7">Serpin domain-containing protein</fullName>
    </recommendedName>
</protein>
<dbReference type="InterPro" id="IPR042178">
    <property type="entry name" value="Serpin_sf_1"/>
</dbReference>
<dbReference type="InterPro" id="IPR000215">
    <property type="entry name" value="Serpin_fam"/>
</dbReference>
<dbReference type="FunFam" id="2.30.39.10:FF:000003">
    <property type="entry name" value="alpha-1-antitrypsin isoform X1"/>
    <property type="match status" value="1"/>
</dbReference>
<keyword evidence="2 6" id="KW-0732">Signal</keyword>
<name>A0A9D3N5C5_9TELE</name>
<evidence type="ECO:0000256" key="2">
    <source>
        <dbReference type="ARBA" id="ARBA00022729"/>
    </source>
</evidence>
<keyword evidence="3" id="KW-0325">Glycoprotein</keyword>
<gene>
    <name evidence="8" type="ORF">KOW79_019780</name>
</gene>
<dbReference type="InterPro" id="IPR023795">
    <property type="entry name" value="Serpin_CS"/>
</dbReference>
<dbReference type="Gene3D" id="3.30.497.10">
    <property type="entry name" value="Antithrombin, subunit I, domain 2"/>
    <property type="match status" value="1"/>
</dbReference>
<comment type="similarity">
    <text evidence="1 4">Belongs to the serpin family.</text>
</comment>
<dbReference type="Gene3D" id="2.10.310.10">
    <property type="entry name" value="Serpins superfamily"/>
    <property type="match status" value="1"/>
</dbReference>
<evidence type="ECO:0000256" key="4">
    <source>
        <dbReference type="RuleBase" id="RU000411"/>
    </source>
</evidence>
<dbReference type="EMBL" id="JAHKSW010000025">
    <property type="protein sequence ID" value="KAG7316239.1"/>
    <property type="molecule type" value="Genomic_DNA"/>
</dbReference>
<feature type="domain" description="Serpin" evidence="7">
    <location>
        <begin position="92"/>
        <end position="448"/>
    </location>
</feature>
<dbReference type="AlphaFoldDB" id="A0A9D3N5C5"/>
<dbReference type="GO" id="GO:0004867">
    <property type="term" value="F:serine-type endopeptidase inhibitor activity"/>
    <property type="evidence" value="ECO:0007669"/>
    <property type="project" value="InterPro"/>
</dbReference>
<comment type="caution">
    <text evidence="8">The sequence shown here is derived from an EMBL/GenBank/DDBJ whole genome shotgun (WGS) entry which is preliminary data.</text>
</comment>
<dbReference type="SMART" id="SM00093">
    <property type="entry name" value="SERPIN"/>
    <property type="match status" value="1"/>
</dbReference>
<dbReference type="PROSITE" id="PS00284">
    <property type="entry name" value="SERPIN"/>
    <property type="match status" value="1"/>
</dbReference>
<feature type="signal peptide" evidence="6">
    <location>
        <begin position="1"/>
        <end position="43"/>
    </location>
</feature>
<evidence type="ECO:0000256" key="5">
    <source>
        <dbReference type="SAM" id="MobiDB-lite"/>
    </source>
</evidence>
<dbReference type="InterPro" id="IPR023796">
    <property type="entry name" value="Serpin_dom"/>
</dbReference>
<organism evidence="8 9">
    <name type="scientific">Hemibagrus wyckioides</name>
    <dbReference type="NCBI Taxonomy" id="337641"/>
    <lineage>
        <taxon>Eukaryota</taxon>
        <taxon>Metazoa</taxon>
        <taxon>Chordata</taxon>
        <taxon>Craniata</taxon>
        <taxon>Vertebrata</taxon>
        <taxon>Euteleostomi</taxon>
        <taxon>Actinopterygii</taxon>
        <taxon>Neopterygii</taxon>
        <taxon>Teleostei</taxon>
        <taxon>Ostariophysi</taxon>
        <taxon>Siluriformes</taxon>
        <taxon>Bagridae</taxon>
        <taxon>Hemibagrus</taxon>
    </lineage>
</organism>
<dbReference type="Pfam" id="PF00079">
    <property type="entry name" value="Serpin"/>
    <property type="match status" value="1"/>
</dbReference>
<feature type="chain" id="PRO_5038580179" description="Serpin domain-containing protein" evidence="6">
    <location>
        <begin position="44"/>
        <end position="451"/>
    </location>
</feature>
<dbReference type="PANTHER" id="PTHR11461">
    <property type="entry name" value="SERINE PROTEASE INHIBITOR, SERPIN"/>
    <property type="match status" value="1"/>
</dbReference>
<evidence type="ECO:0000256" key="1">
    <source>
        <dbReference type="ARBA" id="ARBA00009500"/>
    </source>
</evidence>
<evidence type="ECO:0000256" key="6">
    <source>
        <dbReference type="SAM" id="SignalP"/>
    </source>
</evidence>
<dbReference type="Proteomes" id="UP000824219">
    <property type="component" value="Linkage Group LG25"/>
</dbReference>
<dbReference type="GO" id="GO:0005615">
    <property type="term" value="C:extracellular space"/>
    <property type="evidence" value="ECO:0007669"/>
    <property type="project" value="InterPro"/>
</dbReference>
<dbReference type="InterPro" id="IPR036186">
    <property type="entry name" value="Serpin_sf"/>
</dbReference>
<evidence type="ECO:0000313" key="8">
    <source>
        <dbReference type="EMBL" id="KAG7316239.1"/>
    </source>
</evidence>
<dbReference type="Gene3D" id="2.30.39.10">
    <property type="entry name" value="Alpha-1-antitrypsin, domain 1"/>
    <property type="match status" value="1"/>
</dbReference>